<dbReference type="NCBIfam" id="TIGR00070">
    <property type="entry name" value="hisG"/>
    <property type="match status" value="1"/>
</dbReference>
<comment type="function">
    <text evidence="10 11">Catalyzes the condensation of ATP and 5-phosphoribose 1-diphosphate to form N'-(5'-phosphoribosyl)-ATP (PR-ATP). Has a crucial role in the pathway because the rate of histidine biosynthesis seems to be controlled primarily by regulation of HisG enzymatic activity.</text>
</comment>
<dbReference type="Proteomes" id="UP001501747">
    <property type="component" value="Unassembled WGS sequence"/>
</dbReference>
<keyword evidence="6 11" id="KW-0028">Amino-acid biosynthesis</keyword>
<evidence type="ECO:0000256" key="4">
    <source>
        <dbReference type="ARBA" id="ARBA00011946"/>
    </source>
</evidence>
<comment type="cofactor">
    <cofactor evidence="11">
        <name>Mg(2+)</name>
        <dbReference type="ChEBI" id="CHEBI:18420"/>
    </cofactor>
</comment>
<gene>
    <name evidence="14" type="primary">hisG_1</name>
    <name evidence="11" type="synonym">hisG</name>
    <name evidence="14" type="ORF">GCM10022247_35890</name>
</gene>
<name>A0ABP7SE53_9PSEU</name>
<evidence type="ECO:0000256" key="6">
    <source>
        <dbReference type="ARBA" id="ARBA00022605"/>
    </source>
</evidence>
<dbReference type="InterPro" id="IPR020621">
    <property type="entry name" value="ATP-PRT_HisG_long"/>
</dbReference>
<dbReference type="Pfam" id="PF08029">
    <property type="entry name" value="HisG_C"/>
    <property type="match status" value="1"/>
</dbReference>
<dbReference type="GO" id="GO:0016757">
    <property type="term" value="F:glycosyltransferase activity"/>
    <property type="evidence" value="ECO:0007669"/>
    <property type="project" value="UniProtKB-KW"/>
</dbReference>
<evidence type="ECO:0000313" key="15">
    <source>
        <dbReference type="Proteomes" id="UP001501747"/>
    </source>
</evidence>
<evidence type="ECO:0000256" key="11">
    <source>
        <dbReference type="HAMAP-Rule" id="MF_00079"/>
    </source>
</evidence>
<dbReference type="PANTHER" id="PTHR21403">
    <property type="entry name" value="ATP PHOSPHORIBOSYLTRANSFERASE ATP-PRTASE"/>
    <property type="match status" value="1"/>
</dbReference>
<dbReference type="InterPro" id="IPR001348">
    <property type="entry name" value="ATP_PRibTrfase_HisG"/>
</dbReference>
<protein>
    <recommendedName>
        <fullName evidence="5 11">ATP phosphoribosyltransferase</fullName>
        <shortName evidence="11">ATP-PRT</shortName>
        <shortName evidence="11">ATP-PRTase</shortName>
        <ecNumber evidence="4 11">2.4.2.17</ecNumber>
    </recommendedName>
</protein>
<comment type="similarity">
    <text evidence="3 11">Belongs to the ATP phosphoribosyltransferase family. Long subfamily.</text>
</comment>
<keyword evidence="8 11" id="KW-0808">Transferase</keyword>
<reference evidence="15" key="1">
    <citation type="journal article" date="2019" name="Int. J. Syst. Evol. Microbiol.">
        <title>The Global Catalogue of Microorganisms (GCM) 10K type strain sequencing project: providing services to taxonomists for standard genome sequencing and annotation.</title>
        <authorList>
            <consortium name="The Broad Institute Genomics Platform"/>
            <consortium name="The Broad Institute Genome Sequencing Center for Infectious Disease"/>
            <person name="Wu L."/>
            <person name="Ma J."/>
        </authorList>
    </citation>
    <scope>NUCLEOTIDE SEQUENCE [LARGE SCALE GENOMIC DNA]</scope>
    <source>
        <strain evidence="15">JCM 17342</strain>
    </source>
</reference>
<dbReference type="EMBL" id="BAABAL010000012">
    <property type="protein sequence ID" value="GAA4010504.1"/>
    <property type="molecule type" value="Genomic_DNA"/>
</dbReference>
<feature type="domain" description="ATP phosphoribosyltransferase catalytic" evidence="12">
    <location>
        <begin position="51"/>
        <end position="204"/>
    </location>
</feature>
<evidence type="ECO:0000256" key="2">
    <source>
        <dbReference type="ARBA" id="ARBA00004667"/>
    </source>
</evidence>
<comment type="pathway">
    <text evidence="2 11">Amino-acid biosynthesis; L-histidine biosynthesis; L-histidine from 5-phospho-alpha-D-ribose 1-diphosphate: step 1/9.</text>
</comment>
<keyword evidence="11" id="KW-0067">ATP-binding</keyword>
<dbReference type="InterPro" id="IPR013115">
    <property type="entry name" value="HisG_C"/>
</dbReference>
<evidence type="ECO:0000256" key="10">
    <source>
        <dbReference type="ARBA" id="ARBA00024861"/>
    </source>
</evidence>
<dbReference type="InterPro" id="IPR013820">
    <property type="entry name" value="ATP_PRibTrfase_cat"/>
</dbReference>
<comment type="caution">
    <text evidence="14">The sequence shown here is derived from an EMBL/GenBank/DDBJ whole genome shotgun (WGS) entry which is preliminary data.</text>
</comment>
<keyword evidence="11" id="KW-0460">Magnesium</keyword>
<dbReference type="SUPFAM" id="SSF54913">
    <property type="entry name" value="GlnB-like"/>
    <property type="match status" value="1"/>
</dbReference>
<proteinExistence type="inferred from homology"/>
<comment type="activity regulation">
    <text evidence="11">Feedback inhibited by histidine.</text>
</comment>
<evidence type="ECO:0000256" key="3">
    <source>
        <dbReference type="ARBA" id="ARBA00007955"/>
    </source>
</evidence>
<evidence type="ECO:0000256" key="7">
    <source>
        <dbReference type="ARBA" id="ARBA00022676"/>
    </source>
</evidence>
<keyword evidence="11" id="KW-0479">Metal-binding</keyword>
<dbReference type="SUPFAM" id="SSF53850">
    <property type="entry name" value="Periplasmic binding protein-like II"/>
    <property type="match status" value="1"/>
</dbReference>
<dbReference type="Pfam" id="PF01634">
    <property type="entry name" value="HisG"/>
    <property type="match status" value="1"/>
</dbReference>
<dbReference type="InterPro" id="IPR015867">
    <property type="entry name" value="N-reg_PII/ATP_PRibTrfase_C"/>
</dbReference>
<evidence type="ECO:0000256" key="5">
    <source>
        <dbReference type="ARBA" id="ARBA00020998"/>
    </source>
</evidence>
<evidence type="ECO:0000313" key="14">
    <source>
        <dbReference type="EMBL" id="GAA4010504.1"/>
    </source>
</evidence>
<evidence type="ECO:0000256" key="8">
    <source>
        <dbReference type="ARBA" id="ARBA00022679"/>
    </source>
</evidence>
<keyword evidence="9 11" id="KW-0368">Histidine biosynthesis</keyword>
<dbReference type="Gene3D" id="3.40.190.10">
    <property type="entry name" value="Periplasmic binding protein-like II"/>
    <property type="match status" value="2"/>
</dbReference>
<dbReference type="InterPro" id="IPR011322">
    <property type="entry name" value="N-reg_PII-like_a/b"/>
</dbReference>
<keyword evidence="11" id="KW-0963">Cytoplasm</keyword>
<keyword evidence="11" id="KW-0547">Nucleotide-binding</keyword>
<organism evidence="14 15">
    <name type="scientific">Allokutzneria multivorans</name>
    <dbReference type="NCBI Taxonomy" id="1142134"/>
    <lineage>
        <taxon>Bacteria</taxon>
        <taxon>Bacillati</taxon>
        <taxon>Actinomycetota</taxon>
        <taxon>Actinomycetes</taxon>
        <taxon>Pseudonocardiales</taxon>
        <taxon>Pseudonocardiaceae</taxon>
        <taxon>Allokutzneria</taxon>
    </lineage>
</organism>
<evidence type="ECO:0000259" key="12">
    <source>
        <dbReference type="Pfam" id="PF01634"/>
    </source>
</evidence>
<dbReference type="Gene3D" id="3.30.70.120">
    <property type="match status" value="1"/>
</dbReference>
<comment type="catalytic activity">
    <reaction evidence="1 11">
        <text>1-(5-phospho-beta-D-ribosyl)-ATP + diphosphate = 5-phospho-alpha-D-ribose 1-diphosphate + ATP</text>
        <dbReference type="Rhea" id="RHEA:18473"/>
        <dbReference type="ChEBI" id="CHEBI:30616"/>
        <dbReference type="ChEBI" id="CHEBI:33019"/>
        <dbReference type="ChEBI" id="CHEBI:58017"/>
        <dbReference type="ChEBI" id="CHEBI:73183"/>
        <dbReference type="EC" id="2.4.2.17"/>
    </reaction>
</comment>
<evidence type="ECO:0000256" key="1">
    <source>
        <dbReference type="ARBA" id="ARBA00000915"/>
    </source>
</evidence>
<evidence type="ECO:0000259" key="13">
    <source>
        <dbReference type="Pfam" id="PF08029"/>
    </source>
</evidence>
<evidence type="ECO:0000256" key="9">
    <source>
        <dbReference type="ARBA" id="ARBA00023102"/>
    </source>
</evidence>
<dbReference type="PANTHER" id="PTHR21403:SF8">
    <property type="entry name" value="ATP PHOSPHORIBOSYLTRANSFERASE"/>
    <property type="match status" value="1"/>
</dbReference>
<dbReference type="EC" id="2.4.2.17" evidence="4 11"/>
<comment type="subcellular location">
    <subcellularLocation>
        <location evidence="11">Cytoplasm</location>
    </subcellularLocation>
</comment>
<sequence>MSLLRVAVPNKGSLSAAAVDLLHEAGYRVRRSSRELSLVDPDNGVEFFFQRPRDCAVYVGRGALDVGITGQDLLVDASASVREVLRLGFARSQFRFAAAEDARWSDVTDLAGLRIATSFPVLARKHLADNGVSAELVTLEGAVENAVALGLADVIADVVETGTSLRNAGLLAFGAPLMDSEAVLVVSSVHELPPGKAKIAEVLRRRLQGVLDAHKLVMLDYDCPEEKVSQASRITPGQEGPTISGLDKPGWVAMRALVERADVQRIMDELTEIGATAILATRLEACRI</sequence>
<dbReference type="HAMAP" id="MF_00079">
    <property type="entry name" value="HisG_Long"/>
    <property type="match status" value="1"/>
</dbReference>
<keyword evidence="15" id="KW-1185">Reference proteome</keyword>
<accession>A0ABP7SE53</accession>
<keyword evidence="7 11" id="KW-0328">Glycosyltransferase</keyword>
<feature type="domain" description="Histidine biosynthesis HisG C-terminal" evidence="13">
    <location>
        <begin position="213"/>
        <end position="284"/>
    </location>
</feature>
<dbReference type="NCBIfam" id="TIGR03455">
    <property type="entry name" value="HisG_C-term"/>
    <property type="match status" value="1"/>
</dbReference>